<feature type="region of interest" description="Disordered" evidence="1">
    <location>
        <begin position="137"/>
        <end position="161"/>
    </location>
</feature>
<dbReference type="Gene3D" id="3.40.50.720">
    <property type="entry name" value="NAD(P)-binding Rossmann-like Domain"/>
    <property type="match status" value="3"/>
</dbReference>
<dbReference type="Proteomes" id="UP000886523">
    <property type="component" value="Unassembled WGS sequence"/>
</dbReference>
<protein>
    <submittedName>
        <fullName evidence="2">Uncharacterized protein</fullName>
    </submittedName>
</protein>
<keyword evidence="3" id="KW-1185">Reference proteome</keyword>
<accession>A0A9P6B6G8</accession>
<evidence type="ECO:0000313" key="2">
    <source>
        <dbReference type="EMBL" id="KAF9518629.1"/>
    </source>
</evidence>
<comment type="caution">
    <text evidence="2">The sequence shown here is derived from an EMBL/GenBank/DDBJ whole genome shotgun (WGS) entry which is preliminary data.</text>
</comment>
<name>A0A9P6B6G8_9AGAM</name>
<dbReference type="AlphaFoldDB" id="A0A9P6B6G8"/>
<proteinExistence type="predicted"/>
<dbReference type="EMBL" id="MU128923">
    <property type="protein sequence ID" value="KAF9518629.1"/>
    <property type="molecule type" value="Genomic_DNA"/>
</dbReference>
<evidence type="ECO:0000313" key="3">
    <source>
        <dbReference type="Proteomes" id="UP000886523"/>
    </source>
</evidence>
<dbReference type="OrthoDB" id="418179at2759"/>
<dbReference type="SUPFAM" id="SSF52283">
    <property type="entry name" value="Formate/glycerate dehydrogenase catalytic domain-like"/>
    <property type="match status" value="1"/>
</dbReference>
<reference evidence="2" key="1">
    <citation type="journal article" date="2020" name="Nat. Commun.">
        <title>Large-scale genome sequencing of mycorrhizal fungi provides insights into the early evolution of symbiotic traits.</title>
        <authorList>
            <person name="Miyauchi S."/>
            <person name="Kiss E."/>
            <person name="Kuo A."/>
            <person name="Drula E."/>
            <person name="Kohler A."/>
            <person name="Sanchez-Garcia M."/>
            <person name="Morin E."/>
            <person name="Andreopoulos B."/>
            <person name="Barry K.W."/>
            <person name="Bonito G."/>
            <person name="Buee M."/>
            <person name="Carver A."/>
            <person name="Chen C."/>
            <person name="Cichocki N."/>
            <person name="Clum A."/>
            <person name="Culley D."/>
            <person name="Crous P.W."/>
            <person name="Fauchery L."/>
            <person name="Girlanda M."/>
            <person name="Hayes R.D."/>
            <person name="Keri Z."/>
            <person name="LaButti K."/>
            <person name="Lipzen A."/>
            <person name="Lombard V."/>
            <person name="Magnuson J."/>
            <person name="Maillard F."/>
            <person name="Murat C."/>
            <person name="Nolan M."/>
            <person name="Ohm R.A."/>
            <person name="Pangilinan J."/>
            <person name="Pereira M.F."/>
            <person name="Perotto S."/>
            <person name="Peter M."/>
            <person name="Pfister S."/>
            <person name="Riley R."/>
            <person name="Sitrit Y."/>
            <person name="Stielow J.B."/>
            <person name="Szollosi G."/>
            <person name="Zifcakova L."/>
            <person name="Stursova M."/>
            <person name="Spatafora J.W."/>
            <person name="Tedersoo L."/>
            <person name="Vaario L.M."/>
            <person name="Yamada A."/>
            <person name="Yan M."/>
            <person name="Wang P."/>
            <person name="Xu J."/>
            <person name="Bruns T."/>
            <person name="Baldrian P."/>
            <person name="Vilgalys R."/>
            <person name="Dunand C."/>
            <person name="Henrissat B."/>
            <person name="Grigoriev I.V."/>
            <person name="Hibbett D."/>
            <person name="Nagy L.G."/>
            <person name="Martin F.M."/>
        </authorList>
    </citation>
    <scope>NUCLEOTIDE SEQUENCE</scope>
    <source>
        <strain evidence="2">UP504</strain>
    </source>
</reference>
<gene>
    <name evidence="2" type="ORF">BS47DRAFT_1379745</name>
</gene>
<sequence>MMVEMLPRGARLLGTVENNVWVESRSQRLEDRGCGLIVSSSKEGPDSVFQKELPDNEILIIIPFHPGYLTKELITKTNKLKLATSERNITAAEVSGSNVVAEHVLMSILLLVRKFTLAREMINNGDCRQLPLHKGTRNVQTTPRDHPWRTMSNPSSAGKGMVPHYSGTSLDAQMRYAMVSNPSSRASLDGTEQDPAIIVAGGSYATRNC</sequence>
<evidence type="ECO:0000256" key="1">
    <source>
        <dbReference type="SAM" id="MobiDB-lite"/>
    </source>
</evidence>
<organism evidence="2 3">
    <name type="scientific">Hydnum rufescens UP504</name>
    <dbReference type="NCBI Taxonomy" id="1448309"/>
    <lineage>
        <taxon>Eukaryota</taxon>
        <taxon>Fungi</taxon>
        <taxon>Dikarya</taxon>
        <taxon>Basidiomycota</taxon>
        <taxon>Agaricomycotina</taxon>
        <taxon>Agaricomycetes</taxon>
        <taxon>Cantharellales</taxon>
        <taxon>Hydnaceae</taxon>
        <taxon>Hydnum</taxon>
    </lineage>
</organism>